<comment type="subcellular location">
    <subcellularLocation>
        <location evidence="1">Membrane</location>
        <topology evidence="1">Multi-pass membrane protein</topology>
    </subcellularLocation>
</comment>
<gene>
    <name evidence="7" type="ORF">KUTeg_001935</name>
</gene>
<accession>A0ABQ9FSW5</accession>
<dbReference type="SUPFAM" id="SSF103473">
    <property type="entry name" value="MFS general substrate transporter"/>
    <property type="match status" value="1"/>
</dbReference>
<keyword evidence="8" id="KW-1185">Reference proteome</keyword>
<dbReference type="EMBL" id="JARBDR010000141">
    <property type="protein sequence ID" value="KAJ8320348.1"/>
    <property type="molecule type" value="Genomic_DNA"/>
</dbReference>
<evidence type="ECO:0000256" key="2">
    <source>
        <dbReference type="ARBA" id="ARBA00022692"/>
    </source>
</evidence>
<protein>
    <recommendedName>
        <fullName evidence="6">Major facilitator superfamily (MFS) profile domain-containing protein</fullName>
    </recommendedName>
</protein>
<sequence length="465" mass="51897">MGKFIKDVPRILALIVGGVGMGVAGSIYCFGVYSNAVKKHFNYTQSEVEVISAMSNFGISLGFPAGFMCERLGARWTSLAALLIAGLGFMLSWSTTLLEEFYHPKVWLQDIYFFISGFGAVFMYMACLTTNMNNFHPKHRGKVVGLMDASFSAGPALFALLYGEIFINGHDTDEQNQNLGGFYLMSAISFAVTGLLGIIFLHPISYDSVDFEENTIIGGDSLSSSNPSLQQMKEEPKQITGLKMIKRFDFHYIFWAYIFCAGLQLMFQNNIGTYLKSYRIEEYTTLFTTINPIAGVFSKFFAGFMSDMLVHRLPRASILLAFNVGQTIALVIAVFFSDNFVILLIILLVVGFANGALWCLTPTMISEFYGMQYFGRNWGSIMLGNAFGGLLIQQLFGWMYDSSIGIEGETDCYGLICFRWSFIMIATLSFCSVIFNLGLLQQKLDQSKQGHKIEHEMCCKPSTND</sequence>
<dbReference type="PANTHER" id="PTHR21576">
    <property type="entry name" value="UNCHARACTERIZED NODULIN-LIKE PROTEIN"/>
    <property type="match status" value="1"/>
</dbReference>
<feature type="transmembrane region" description="Helical" evidence="5">
    <location>
        <begin position="111"/>
        <end position="131"/>
    </location>
</feature>
<dbReference type="InterPro" id="IPR020846">
    <property type="entry name" value="MFS_dom"/>
</dbReference>
<evidence type="ECO:0000256" key="3">
    <source>
        <dbReference type="ARBA" id="ARBA00022989"/>
    </source>
</evidence>
<keyword evidence="2 5" id="KW-0812">Transmembrane</keyword>
<feature type="transmembrane region" description="Helical" evidence="5">
    <location>
        <begin position="12"/>
        <end position="33"/>
    </location>
</feature>
<comment type="caution">
    <text evidence="7">The sequence shown here is derived from an EMBL/GenBank/DDBJ whole genome shotgun (WGS) entry which is preliminary data.</text>
</comment>
<evidence type="ECO:0000256" key="1">
    <source>
        <dbReference type="ARBA" id="ARBA00004141"/>
    </source>
</evidence>
<proteinExistence type="predicted"/>
<dbReference type="Gene3D" id="1.20.1250.20">
    <property type="entry name" value="MFS general substrate transporter like domains"/>
    <property type="match status" value="2"/>
</dbReference>
<dbReference type="InterPro" id="IPR011701">
    <property type="entry name" value="MFS"/>
</dbReference>
<dbReference type="Proteomes" id="UP001217089">
    <property type="component" value="Unassembled WGS sequence"/>
</dbReference>
<feature type="transmembrane region" description="Helical" evidence="5">
    <location>
        <begin position="316"/>
        <end position="336"/>
    </location>
</feature>
<feature type="transmembrane region" description="Helical" evidence="5">
    <location>
        <begin position="143"/>
        <end position="162"/>
    </location>
</feature>
<name>A0ABQ9FSW5_TEGGR</name>
<evidence type="ECO:0000259" key="6">
    <source>
        <dbReference type="PROSITE" id="PS50850"/>
    </source>
</evidence>
<evidence type="ECO:0000313" key="7">
    <source>
        <dbReference type="EMBL" id="KAJ8320348.1"/>
    </source>
</evidence>
<feature type="transmembrane region" description="Helical" evidence="5">
    <location>
        <begin position="76"/>
        <end position="96"/>
    </location>
</feature>
<dbReference type="InterPro" id="IPR036259">
    <property type="entry name" value="MFS_trans_sf"/>
</dbReference>
<dbReference type="PANTHER" id="PTHR21576:SF158">
    <property type="entry name" value="RIBOSOMAL RNA-PROCESSING PROTEIN 12-LIKE CONSERVED DOMAIN-CONTAINING PROTEIN"/>
    <property type="match status" value="1"/>
</dbReference>
<feature type="domain" description="Major facilitator superfamily (MFS) profile" evidence="6">
    <location>
        <begin position="10"/>
        <end position="444"/>
    </location>
</feature>
<reference evidence="7 8" key="1">
    <citation type="submission" date="2022-12" db="EMBL/GenBank/DDBJ databases">
        <title>Chromosome-level genome of Tegillarca granosa.</title>
        <authorList>
            <person name="Kim J."/>
        </authorList>
    </citation>
    <scope>NUCLEOTIDE SEQUENCE [LARGE SCALE GENOMIC DNA]</scope>
    <source>
        <strain evidence="7">Teg-2019</strain>
        <tissue evidence="7">Adductor muscle</tissue>
    </source>
</reference>
<feature type="transmembrane region" description="Helical" evidence="5">
    <location>
        <begin position="252"/>
        <end position="271"/>
    </location>
</feature>
<keyword evidence="4 5" id="KW-0472">Membrane</keyword>
<feature type="transmembrane region" description="Helical" evidence="5">
    <location>
        <begin position="342"/>
        <end position="360"/>
    </location>
</feature>
<keyword evidence="3 5" id="KW-1133">Transmembrane helix</keyword>
<feature type="transmembrane region" description="Helical" evidence="5">
    <location>
        <begin position="283"/>
        <end position="304"/>
    </location>
</feature>
<organism evidence="7 8">
    <name type="scientific">Tegillarca granosa</name>
    <name type="common">Malaysian cockle</name>
    <name type="synonym">Anadara granosa</name>
    <dbReference type="NCBI Taxonomy" id="220873"/>
    <lineage>
        <taxon>Eukaryota</taxon>
        <taxon>Metazoa</taxon>
        <taxon>Spiralia</taxon>
        <taxon>Lophotrochozoa</taxon>
        <taxon>Mollusca</taxon>
        <taxon>Bivalvia</taxon>
        <taxon>Autobranchia</taxon>
        <taxon>Pteriomorphia</taxon>
        <taxon>Arcoida</taxon>
        <taxon>Arcoidea</taxon>
        <taxon>Arcidae</taxon>
        <taxon>Tegillarca</taxon>
    </lineage>
</organism>
<feature type="transmembrane region" description="Helical" evidence="5">
    <location>
        <begin position="381"/>
        <end position="400"/>
    </location>
</feature>
<evidence type="ECO:0000256" key="5">
    <source>
        <dbReference type="SAM" id="Phobius"/>
    </source>
</evidence>
<feature type="transmembrane region" description="Helical" evidence="5">
    <location>
        <begin position="182"/>
        <end position="201"/>
    </location>
</feature>
<dbReference type="Pfam" id="PF07690">
    <property type="entry name" value="MFS_1"/>
    <property type="match status" value="1"/>
</dbReference>
<evidence type="ECO:0000313" key="8">
    <source>
        <dbReference type="Proteomes" id="UP001217089"/>
    </source>
</evidence>
<evidence type="ECO:0000256" key="4">
    <source>
        <dbReference type="ARBA" id="ARBA00023136"/>
    </source>
</evidence>
<feature type="transmembrane region" description="Helical" evidence="5">
    <location>
        <begin position="420"/>
        <end position="440"/>
    </location>
</feature>
<dbReference type="PROSITE" id="PS50850">
    <property type="entry name" value="MFS"/>
    <property type="match status" value="1"/>
</dbReference>